<dbReference type="STRING" id="454171.CP488_01591"/>
<dbReference type="InParanoid" id="S0EX15"/>
<name>S0EX15_CHTCT</name>
<dbReference type="RefSeq" id="WP_016483807.1">
    <property type="nucleotide sequence ID" value="NC_021487.1"/>
</dbReference>
<evidence type="ECO:0000313" key="1">
    <source>
        <dbReference type="EMBL" id="CCW36296.1"/>
    </source>
</evidence>
<proteinExistence type="predicted"/>
<sequence>MSSQPASAPKEENNQEDDIALLIRRHNLSLTEVQRSLLPKQLQELEDTITALRKFPLQDGASEPATLLLLLPLGHRRS</sequence>
<dbReference type="Proteomes" id="UP000014227">
    <property type="component" value="Chromosome I"/>
</dbReference>
<reference evidence="2" key="1">
    <citation type="submission" date="2013-03" db="EMBL/GenBank/DDBJ databases">
        <title>Genome sequence of Chthonomonas calidirosea, the first sequenced genome from the Armatimonadetes phylum (formally candidate division OP10).</title>
        <authorList>
            <person name="Lee K.C.Y."/>
            <person name="Morgan X.C."/>
            <person name="Dunfield P.F."/>
            <person name="Tamas I."/>
            <person name="Houghton K.M."/>
            <person name="Vyssotski M."/>
            <person name="Ryan J.L.J."/>
            <person name="Lagutin K."/>
            <person name="McDonald I.R."/>
            <person name="Stott M.B."/>
        </authorList>
    </citation>
    <scope>NUCLEOTIDE SEQUENCE [LARGE SCALE GENOMIC DNA]</scope>
    <source>
        <strain evidence="2">DSM 23976 / ICMP 18418 / T49</strain>
    </source>
</reference>
<evidence type="ECO:0000313" key="2">
    <source>
        <dbReference type="Proteomes" id="UP000014227"/>
    </source>
</evidence>
<keyword evidence="2" id="KW-1185">Reference proteome</keyword>
<dbReference type="EMBL" id="HF951689">
    <property type="protein sequence ID" value="CCW36296.1"/>
    <property type="molecule type" value="Genomic_DNA"/>
</dbReference>
<dbReference type="KEGG" id="ccz:CCALI_02499"/>
<protein>
    <submittedName>
        <fullName evidence="1">Uncharacterized protein</fullName>
    </submittedName>
</protein>
<dbReference type="AlphaFoldDB" id="S0EX15"/>
<organism evidence="1 2">
    <name type="scientific">Chthonomonas calidirosea (strain DSM 23976 / ICMP 18418 / T49)</name>
    <dbReference type="NCBI Taxonomy" id="1303518"/>
    <lineage>
        <taxon>Bacteria</taxon>
        <taxon>Bacillati</taxon>
        <taxon>Armatimonadota</taxon>
        <taxon>Chthonomonadia</taxon>
        <taxon>Chthonomonadales</taxon>
        <taxon>Chthonomonadaceae</taxon>
        <taxon>Chthonomonas</taxon>
    </lineage>
</organism>
<dbReference type="HOGENOM" id="CLU_2615620_0_0_0"/>
<gene>
    <name evidence="1" type="ORF">CCALI_02499</name>
</gene>
<dbReference type="PATRIC" id="fig|1303518.3.peg.2597"/>
<accession>S0EX15</accession>